<dbReference type="Proteomes" id="UP001501116">
    <property type="component" value="Unassembled WGS sequence"/>
</dbReference>
<organism evidence="2 3">
    <name type="scientific">Amycolatopsis minnesotensis</name>
    <dbReference type="NCBI Taxonomy" id="337894"/>
    <lineage>
        <taxon>Bacteria</taxon>
        <taxon>Bacillati</taxon>
        <taxon>Actinomycetota</taxon>
        <taxon>Actinomycetes</taxon>
        <taxon>Pseudonocardiales</taxon>
        <taxon>Pseudonocardiaceae</taxon>
        <taxon>Amycolatopsis</taxon>
    </lineage>
</organism>
<dbReference type="PROSITE" id="PS51257">
    <property type="entry name" value="PROKAR_LIPOPROTEIN"/>
    <property type="match status" value="1"/>
</dbReference>
<proteinExistence type="inferred from homology"/>
<evidence type="ECO:0000313" key="3">
    <source>
        <dbReference type="Proteomes" id="UP001501116"/>
    </source>
</evidence>
<dbReference type="SUPFAM" id="SSF53271">
    <property type="entry name" value="PRTase-like"/>
    <property type="match status" value="1"/>
</dbReference>
<evidence type="ECO:0008006" key="4">
    <source>
        <dbReference type="Google" id="ProtNLM"/>
    </source>
</evidence>
<comment type="caution">
    <text evidence="2">The sequence shown here is derived from an EMBL/GenBank/DDBJ whole genome shotgun (WGS) entry which is preliminary data.</text>
</comment>
<comment type="similarity">
    <text evidence="1">Belongs to the ComF/GntX family.</text>
</comment>
<evidence type="ECO:0000256" key="1">
    <source>
        <dbReference type="ARBA" id="ARBA00008007"/>
    </source>
</evidence>
<sequence length="215" mass="21428">MFRRAVELVLPGVCAGCGGLGAACCEPCAGVFGSPSVVGCVPGAFALARYRGVPRRLVLAYKERGRRDLAPVLGAALARAVPFLPGGLTGPDGVWWLVPAPSARAASRLRGGPHVLELARRCAGTLAGAGYRAAVAPALVTAAGVRDAVGLARAERAANLEGGIEVDVRGLPAPGTRVVLVDDVLTTGATAAVCTAALESAGCRVAAVLALTSAA</sequence>
<accession>A0ABP5CGS7</accession>
<gene>
    <name evidence="2" type="ORF">GCM10009754_37560</name>
</gene>
<dbReference type="CDD" id="cd06223">
    <property type="entry name" value="PRTases_typeI"/>
    <property type="match status" value="1"/>
</dbReference>
<keyword evidence="3" id="KW-1185">Reference proteome</keyword>
<dbReference type="PANTHER" id="PTHR47505">
    <property type="entry name" value="DNA UTILIZATION PROTEIN YHGH"/>
    <property type="match status" value="1"/>
</dbReference>
<evidence type="ECO:0000313" key="2">
    <source>
        <dbReference type="EMBL" id="GAA1962725.1"/>
    </source>
</evidence>
<protein>
    <recommendedName>
        <fullName evidence="4">Amidophosphoribosyltransferase</fullName>
    </recommendedName>
</protein>
<dbReference type="InterPro" id="IPR051910">
    <property type="entry name" value="ComF/GntX_DNA_util-trans"/>
</dbReference>
<dbReference type="PANTHER" id="PTHR47505:SF1">
    <property type="entry name" value="DNA UTILIZATION PROTEIN YHGH"/>
    <property type="match status" value="1"/>
</dbReference>
<dbReference type="Gene3D" id="3.40.50.2020">
    <property type="match status" value="1"/>
</dbReference>
<dbReference type="EMBL" id="BAAANN010000013">
    <property type="protein sequence ID" value="GAA1962725.1"/>
    <property type="molecule type" value="Genomic_DNA"/>
</dbReference>
<name>A0ABP5CGS7_9PSEU</name>
<reference evidence="3" key="1">
    <citation type="journal article" date="2019" name="Int. J. Syst. Evol. Microbiol.">
        <title>The Global Catalogue of Microorganisms (GCM) 10K type strain sequencing project: providing services to taxonomists for standard genome sequencing and annotation.</title>
        <authorList>
            <consortium name="The Broad Institute Genomics Platform"/>
            <consortium name="The Broad Institute Genome Sequencing Center for Infectious Disease"/>
            <person name="Wu L."/>
            <person name="Ma J."/>
        </authorList>
    </citation>
    <scope>NUCLEOTIDE SEQUENCE [LARGE SCALE GENOMIC DNA]</scope>
    <source>
        <strain evidence="3">JCM 14545</strain>
    </source>
</reference>
<dbReference type="InterPro" id="IPR029057">
    <property type="entry name" value="PRTase-like"/>
</dbReference>
<dbReference type="InterPro" id="IPR000836">
    <property type="entry name" value="PRTase_dom"/>
</dbReference>